<dbReference type="PROSITE" id="PS51123">
    <property type="entry name" value="OMPA_2"/>
    <property type="match status" value="1"/>
</dbReference>
<evidence type="ECO:0000256" key="2">
    <source>
        <dbReference type="SAM" id="SignalP"/>
    </source>
</evidence>
<comment type="caution">
    <text evidence="4">The sequence shown here is derived from an EMBL/GenBank/DDBJ whole genome shotgun (WGS) entry which is preliminary data.</text>
</comment>
<dbReference type="PROSITE" id="PS51257">
    <property type="entry name" value="PROKAR_LIPOPROTEIN"/>
    <property type="match status" value="1"/>
</dbReference>
<dbReference type="Proteomes" id="UP000824205">
    <property type="component" value="Unassembled WGS sequence"/>
</dbReference>
<reference evidence="4" key="2">
    <citation type="submission" date="2021-04" db="EMBL/GenBank/DDBJ databases">
        <authorList>
            <person name="Gilroy R."/>
        </authorList>
    </citation>
    <scope>NUCLEOTIDE SEQUENCE</scope>
    <source>
        <strain evidence="4">421</strain>
    </source>
</reference>
<reference evidence="4" key="1">
    <citation type="journal article" date="2021" name="PeerJ">
        <title>Extensive microbial diversity within the chicken gut microbiome revealed by metagenomics and culture.</title>
        <authorList>
            <person name="Gilroy R."/>
            <person name="Ravi A."/>
            <person name="Getino M."/>
            <person name="Pursley I."/>
            <person name="Horton D.L."/>
            <person name="Alikhan N.F."/>
            <person name="Baker D."/>
            <person name="Gharbi K."/>
            <person name="Hall N."/>
            <person name="Watson M."/>
            <person name="Adriaenssens E.M."/>
            <person name="Foster-Nyarko E."/>
            <person name="Jarju S."/>
            <person name="Secka A."/>
            <person name="Antonio M."/>
            <person name="Oren A."/>
            <person name="Chaudhuri R.R."/>
            <person name="La Ragione R."/>
            <person name="Hildebrand F."/>
            <person name="Pallen M.J."/>
        </authorList>
    </citation>
    <scope>NUCLEOTIDE SEQUENCE</scope>
    <source>
        <strain evidence="4">421</strain>
    </source>
</reference>
<dbReference type="EMBL" id="DXGE01000031">
    <property type="protein sequence ID" value="HIW86257.1"/>
    <property type="molecule type" value="Genomic_DNA"/>
</dbReference>
<accession>A0A9D1RGL7</accession>
<proteinExistence type="predicted"/>
<keyword evidence="1" id="KW-0472">Membrane</keyword>
<feature type="signal peptide" evidence="2">
    <location>
        <begin position="1"/>
        <end position="18"/>
    </location>
</feature>
<evidence type="ECO:0000313" key="4">
    <source>
        <dbReference type="EMBL" id="HIW86257.1"/>
    </source>
</evidence>
<dbReference type="InterPro" id="IPR006665">
    <property type="entry name" value="OmpA-like"/>
</dbReference>
<dbReference type="AlphaFoldDB" id="A0A9D1RGL7"/>
<dbReference type="CDD" id="cd07185">
    <property type="entry name" value="OmpA_C-like"/>
    <property type="match status" value="1"/>
</dbReference>
<keyword evidence="2" id="KW-0732">Signal</keyword>
<dbReference type="GO" id="GO:0016020">
    <property type="term" value="C:membrane"/>
    <property type="evidence" value="ECO:0007669"/>
    <property type="project" value="UniProtKB-UniRule"/>
</dbReference>
<dbReference type="InterPro" id="IPR036737">
    <property type="entry name" value="OmpA-like_sf"/>
</dbReference>
<protein>
    <submittedName>
        <fullName evidence="4">OmpA family protein</fullName>
    </submittedName>
</protein>
<gene>
    <name evidence="4" type="ORF">IAA48_07160</name>
</gene>
<feature type="chain" id="PRO_5038461383" evidence="2">
    <location>
        <begin position="19"/>
        <end position="505"/>
    </location>
</feature>
<evidence type="ECO:0000259" key="3">
    <source>
        <dbReference type="PROSITE" id="PS51123"/>
    </source>
</evidence>
<evidence type="ECO:0000256" key="1">
    <source>
        <dbReference type="PROSITE-ProRule" id="PRU00473"/>
    </source>
</evidence>
<feature type="domain" description="OmpA-like" evidence="3">
    <location>
        <begin position="371"/>
        <end position="504"/>
    </location>
</feature>
<sequence length="505" mass="56565">MKKIVSVLMIFTIVFSFAACSKSVQEGDTKVWYFNHNETDPETIFTDVQDSIDPKQIFSAVQFDANMLHGVYAVNNLEKDLNKTKKELSFKDIAFDNGTFNTSSLPVAVYSGAKFLPDIEAEFKQVTDREVAALSFIVGDETGTVPCTYEVNGNKVKYTVLTETSSSADDFSYELDDVIFEYEFSLCGPYLTLTDGTDTLKLTAYSFTDNNKSETTSMYGYSTEKTPLIDELDYFASQQDSVINYAVSRDGSYYKDFAFKLSDDGRCTVYLSYTDAEGNEQNVIQQYAYITQCTGYPYLNSFGIMLFDGDKIYDYTDDITQREARVMKSEGIDTDAIDEETMKEIAEKKEDLYDDLYNEFKANGISVQINRATGEIAMDATVLFGGDSAELTDAGKAFLNKFLNAYTTIIYNEKYDGFISKTMIEGHIAPVSGTTYEGGMPLSEKRAENVKNYCLSGETGVDTSRLESTLETVGYSQSRPVYDSDGNVDIEASRRVSFRFIVNTN</sequence>
<organism evidence="4 5">
    <name type="scientific">Candidatus Eubacterium faecipullorum</name>
    <dbReference type="NCBI Taxonomy" id="2838571"/>
    <lineage>
        <taxon>Bacteria</taxon>
        <taxon>Bacillati</taxon>
        <taxon>Bacillota</taxon>
        <taxon>Clostridia</taxon>
        <taxon>Eubacteriales</taxon>
        <taxon>Eubacteriaceae</taxon>
        <taxon>Eubacterium</taxon>
    </lineage>
</organism>
<dbReference type="SUPFAM" id="SSF103088">
    <property type="entry name" value="OmpA-like"/>
    <property type="match status" value="1"/>
</dbReference>
<dbReference type="Gene3D" id="3.30.1330.60">
    <property type="entry name" value="OmpA-like domain"/>
    <property type="match status" value="1"/>
</dbReference>
<evidence type="ECO:0000313" key="5">
    <source>
        <dbReference type="Proteomes" id="UP000824205"/>
    </source>
</evidence>
<name>A0A9D1RGL7_9FIRM</name>